<protein>
    <recommendedName>
        <fullName evidence="2">HMA domain-containing protein</fullName>
    </recommendedName>
</protein>
<reference evidence="3" key="1">
    <citation type="journal article" date="2020" name="bioRxiv">
        <title>Comparative genomics of Chlamydomonas.</title>
        <authorList>
            <person name="Craig R.J."/>
            <person name="Hasan A.R."/>
            <person name="Ness R.W."/>
            <person name="Keightley P.D."/>
        </authorList>
    </citation>
    <scope>NUCLEOTIDE SEQUENCE</scope>
    <source>
        <strain evidence="3">CCAP 11/173</strain>
    </source>
</reference>
<dbReference type="InterPro" id="IPR036163">
    <property type="entry name" value="HMA_dom_sf"/>
</dbReference>
<dbReference type="PROSITE" id="PS50846">
    <property type="entry name" value="HMA_2"/>
    <property type="match status" value="1"/>
</dbReference>
<dbReference type="InterPro" id="IPR006121">
    <property type="entry name" value="HMA_dom"/>
</dbReference>
<dbReference type="AlphaFoldDB" id="A0A835T956"/>
<dbReference type="Pfam" id="PF00403">
    <property type="entry name" value="HMA"/>
    <property type="match status" value="1"/>
</dbReference>
<organism evidence="3 4">
    <name type="scientific">Chlamydomonas schloesseri</name>
    <dbReference type="NCBI Taxonomy" id="2026947"/>
    <lineage>
        <taxon>Eukaryota</taxon>
        <taxon>Viridiplantae</taxon>
        <taxon>Chlorophyta</taxon>
        <taxon>core chlorophytes</taxon>
        <taxon>Chlorophyceae</taxon>
        <taxon>CS clade</taxon>
        <taxon>Chlamydomonadales</taxon>
        <taxon>Chlamydomonadaceae</taxon>
        <taxon>Chlamydomonas</taxon>
    </lineage>
</organism>
<dbReference type="GO" id="GO:0046872">
    <property type="term" value="F:metal ion binding"/>
    <property type="evidence" value="ECO:0007669"/>
    <property type="project" value="UniProtKB-KW"/>
</dbReference>
<dbReference type="EMBL" id="JAEHOD010000040">
    <property type="protein sequence ID" value="KAG2439741.1"/>
    <property type="molecule type" value="Genomic_DNA"/>
</dbReference>
<feature type="domain" description="HMA" evidence="2">
    <location>
        <begin position="2"/>
        <end position="66"/>
    </location>
</feature>
<sequence>MSSEVVLKVDMMCNGCVGAVQRVLGKLEGVDSYEVSLEKQQAVVRGKALDPQAVLEKVAKTGKKTELVSSA</sequence>
<keyword evidence="1" id="KW-0479">Metal-binding</keyword>
<comment type="caution">
    <text evidence="3">The sequence shown here is derived from an EMBL/GenBank/DDBJ whole genome shotgun (WGS) entry which is preliminary data.</text>
</comment>
<dbReference type="Proteomes" id="UP000613740">
    <property type="component" value="Unassembled WGS sequence"/>
</dbReference>
<gene>
    <name evidence="3" type="ORF">HYH02_010618</name>
</gene>
<dbReference type="CDD" id="cd00371">
    <property type="entry name" value="HMA"/>
    <property type="match status" value="1"/>
</dbReference>
<proteinExistence type="predicted"/>
<dbReference type="Gene3D" id="3.30.70.100">
    <property type="match status" value="1"/>
</dbReference>
<name>A0A835T956_9CHLO</name>
<dbReference type="PANTHER" id="PTHR22814:SF287">
    <property type="entry name" value="COPPER TRANSPORT PROTEIN ATX1"/>
    <property type="match status" value="1"/>
</dbReference>
<dbReference type="PANTHER" id="PTHR22814">
    <property type="entry name" value="COPPER TRANSPORT PROTEIN ATOX1-RELATED"/>
    <property type="match status" value="1"/>
</dbReference>
<keyword evidence="4" id="KW-1185">Reference proteome</keyword>
<accession>A0A835T956</accession>
<evidence type="ECO:0000259" key="2">
    <source>
        <dbReference type="PROSITE" id="PS50846"/>
    </source>
</evidence>
<evidence type="ECO:0000256" key="1">
    <source>
        <dbReference type="ARBA" id="ARBA00022723"/>
    </source>
</evidence>
<evidence type="ECO:0000313" key="4">
    <source>
        <dbReference type="Proteomes" id="UP000613740"/>
    </source>
</evidence>
<evidence type="ECO:0000313" key="3">
    <source>
        <dbReference type="EMBL" id="KAG2439741.1"/>
    </source>
</evidence>
<dbReference type="OrthoDB" id="689350at2759"/>
<dbReference type="FunFam" id="3.30.70.100:FF:000008">
    <property type="entry name" value="Copper transport protein ATOX1"/>
    <property type="match status" value="1"/>
</dbReference>
<dbReference type="SUPFAM" id="SSF55008">
    <property type="entry name" value="HMA, heavy metal-associated domain"/>
    <property type="match status" value="1"/>
</dbReference>